<dbReference type="RefSeq" id="WP_344049956.1">
    <property type="nucleotide sequence ID" value="NZ_BAAAHG010000021.1"/>
</dbReference>
<name>A0ABN1NRD9_9ACTN</name>
<keyword evidence="1" id="KW-0812">Transmembrane</keyword>
<evidence type="ECO:0008006" key="4">
    <source>
        <dbReference type="Google" id="ProtNLM"/>
    </source>
</evidence>
<comment type="caution">
    <text evidence="2">The sequence shown here is derived from an EMBL/GenBank/DDBJ whole genome shotgun (WGS) entry which is preliminary data.</text>
</comment>
<keyword evidence="1" id="KW-1133">Transmembrane helix</keyword>
<reference evidence="2 3" key="1">
    <citation type="journal article" date="2019" name="Int. J. Syst. Evol. Microbiol.">
        <title>The Global Catalogue of Microorganisms (GCM) 10K type strain sequencing project: providing services to taxonomists for standard genome sequencing and annotation.</title>
        <authorList>
            <consortium name="The Broad Institute Genomics Platform"/>
            <consortium name="The Broad Institute Genome Sequencing Center for Infectious Disease"/>
            <person name="Wu L."/>
            <person name="Ma J."/>
        </authorList>
    </citation>
    <scope>NUCLEOTIDE SEQUENCE [LARGE SCALE GENOMIC DNA]</scope>
    <source>
        <strain evidence="2 3">JCM 10673</strain>
    </source>
</reference>
<feature type="transmembrane region" description="Helical" evidence="1">
    <location>
        <begin position="12"/>
        <end position="31"/>
    </location>
</feature>
<evidence type="ECO:0000313" key="3">
    <source>
        <dbReference type="Proteomes" id="UP001501005"/>
    </source>
</evidence>
<keyword evidence="1" id="KW-0472">Membrane</keyword>
<accession>A0ABN1NRD9</accession>
<protein>
    <recommendedName>
        <fullName evidence="4">ATP synthase protein I</fullName>
    </recommendedName>
</protein>
<evidence type="ECO:0000313" key="2">
    <source>
        <dbReference type="EMBL" id="GAA0914730.1"/>
    </source>
</evidence>
<gene>
    <name evidence="2" type="ORF">GCM10009549_29420</name>
</gene>
<sequence length="145" mass="14982">MPSSDVRNLVPIAAPAAAVGAVAVAVGGVVAGGKGAIGAAVGTGLTILFMGLGVYVLQWTARTLPQIFQAMGLMLYAAQLLLLTIFLALFRGTTLFDAKTFAFSLVITTVVWVAAQARAHMRAKIFYIDPDSGKSGKPEKTGTSP</sequence>
<feature type="transmembrane region" description="Helical" evidence="1">
    <location>
        <begin position="96"/>
        <end position="115"/>
    </location>
</feature>
<keyword evidence="3" id="KW-1185">Reference proteome</keyword>
<proteinExistence type="predicted"/>
<dbReference type="Proteomes" id="UP001501005">
    <property type="component" value="Unassembled WGS sequence"/>
</dbReference>
<evidence type="ECO:0000256" key="1">
    <source>
        <dbReference type="SAM" id="Phobius"/>
    </source>
</evidence>
<feature type="transmembrane region" description="Helical" evidence="1">
    <location>
        <begin position="37"/>
        <end position="58"/>
    </location>
</feature>
<feature type="transmembrane region" description="Helical" evidence="1">
    <location>
        <begin position="70"/>
        <end position="90"/>
    </location>
</feature>
<dbReference type="EMBL" id="BAAAHG010000021">
    <property type="protein sequence ID" value="GAA0914730.1"/>
    <property type="molecule type" value="Genomic_DNA"/>
</dbReference>
<organism evidence="2 3">
    <name type="scientific">Streptomyces thermoalcalitolerans</name>
    <dbReference type="NCBI Taxonomy" id="65605"/>
    <lineage>
        <taxon>Bacteria</taxon>
        <taxon>Bacillati</taxon>
        <taxon>Actinomycetota</taxon>
        <taxon>Actinomycetes</taxon>
        <taxon>Kitasatosporales</taxon>
        <taxon>Streptomycetaceae</taxon>
        <taxon>Streptomyces</taxon>
    </lineage>
</organism>